<dbReference type="Pfam" id="PF08242">
    <property type="entry name" value="Methyltransf_12"/>
    <property type="match status" value="1"/>
</dbReference>
<dbReference type="InterPro" id="IPR051419">
    <property type="entry name" value="Lys/N-term_MeTrsfase_sf"/>
</dbReference>
<feature type="compositionally biased region" description="Basic and acidic residues" evidence="4">
    <location>
        <begin position="331"/>
        <end position="345"/>
    </location>
</feature>
<gene>
    <name evidence="6" type="ORF">TrRE_jg13463</name>
</gene>
<keyword evidence="3" id="KW-0808">Transferase</keyword>
<feature type="compositionally biased region" description="Basic and acidic residues" evidence="4">
    <location>
        <begin position="91"/>
        <end position="103"/>
    </location>
</feature>
<keyword evidence="2" id="KW-0489">Methyltransferase</keyword>
<comment type="similarity">
    <text evidence="1">Belongs to the methyltransferase superfamily.</text>
</comment>
<evidence type="ECO:0000256" key="3">
    <source>
        <dbReference type="ARBA" id="ARBA00022679"/>
    </source>
</evidence>
<evidence type="ECO:0000313" key="6">
    <source>
        <dbReference type="EMBL" id="GMH49931.1"/>
    </source>
</evidence>
<evidence type="ECO:0000256" key="2">
    <source>
        <dbReference type="ARBA" id="ARBA00022603"/>
    </source>
</evidence>
<dbReference type="CDD" id="cd02440">
    <property type="entry name" value="AdoMet_MTases"/>
    <property type="match status" value="1"/>
</dbReference>
<evidence type="ECO:0000313" key="7">
    <source>
        <dbReference type="Proteomes" id="UP001165082"/>
    </source>
</evidence>
<evidence type="ECO:0000256" key="1">
    <source>
        <dbReference type="ARBA" id="ARBA00008361"/>
    </source>
</evidence>
<protein>
    <recommendedName>
        <fullName evidence="5">Methyltransferase type 12 domain-containing protein</fullName>
    </recommendedName>
</protein>
<dbReference type="EMBL" id="BRXZ01001929">
    <property type="protein sequence ID" value="GMH49931.1"/>
    <property type="molecule type" value="Genomic_DNA"/>
</dbReference>
<reference evidence="6" key="1">
    <citation type="submission" date="2022-07" db="EMBL/GenBank/DDBJ databases">
        <title>Genome analysis of Parmales, a sister group of diatoms, reveals the evolutionary specialization of diatoms from phago-mixotrophs to photoautotrophs.</title>
        <authorList>
            <person name="Ban H."/>
            <person name="Sato S."/>
            <person name="Yoshikawa S."/>
            <person name="Kazumasa Y."/>
            <person name="Nakamura Y."/>
            <person name="Ichinomiya M."/>
            <person name="Saitoh K."/>
            <person name="Sato N."/>
            <person name="Blanc-Mathieu R."/>
            <person name="Endo H."/>
            <person name="Kuwata A."/>
            <person name="Ogata H."/>
        </authorList>
    </citation>
    <scope>NUCLEOTIDE SEQUENCE</scope>
</reference>
<dbReference type="PANTHER" id="PTHR12176">
    <property type="entry name" value="SAM-DEPENDENT METHYLTRANSFERASE SUPERFAMILY PROTEIN"/>
    <property type="match status" value="1"/>
</dbReference>
<dbReference type="AlphaFoldDB" id="A0A9W6ZCZ2"/>
<proteinExistence type="inferred from homology"/>
<dbReference type="SUPFAM" id="SSF53335">
    <property type="entry name" value="S-adenosyl-L-methionine-dependent methyltransferases"/>
    <property type="match status" value="1"/>
</dbReference>
<dbReference type="InterPro" id="IPR029063">
    <property type="entry name" value="SAM-dependent_MTases_sf"/>
</dbReference>
<dbReference type="InterPro" id="IPR013217">
    <property type="entry name" value="Methyltransf_12"/>
</dbReference>
<dbReference type="Proteomes" id="UP001165082">
    <property type="component" value="Unassembled WGS sequence"/>
</dbReference>
<dbReference type="OrthoDB" id="411785at2759"/>
<evidence type="ECO:0000259" key="5">
    <source>
        <dbReference type="Pfam" id="PF08242"/>
    </source>
</evidence>
<feature type="compositionally biased region" description="Basic and acidic residues" evidence="4">
    <location>
        <begin position="111"/>
        <end position="126"/>
    </location>
</feature>
<organism evidence="6 7">
    <name type="scientific">Triparma retinervis</name>
    <dbReference type="NCBI Taxonomy" id="2557542"/>
    <lineage>
        <taxon>Eukaryota</taxon>
        <taxon>Sar</taxon>
        <taxon>Stramenopiles</taxon>
        <taxon>Ochrophyta</taxon>
        <taxon>Bolidophyceae</taxon>
        <taxon>Parmales</taxon>
        <taxon>Triparmaceae</taxon>
        <taxon>Triparma</taxon>
    </lineage>
</organism>
<evidence type="ECO:0000256" key="4">
    <source>
        <dbReference type="SAM" id="MobiDB-lite"/>
    </source>
</evidence>
<feature type="domain" description="Methyltransferase type 12" evidence="5">
    <location>
        <begin position="168"/>
        <end position="271"/>
    </location>
</feature>
<dbReference type="GO" id="GO:0008168">
    <property type="term" value="F:methyltransferase activity"/>
    <property type="evidence" value="ECO:0007669"/>
    <property type="project" value="UniProtKB-KW"/>
</dbReference>
<name>A0A9W6ZCZ2_9STRA</name>
<sequence>MQAEKSTSFVRSQMPSGIDLLVCDANMSPETVHSMLRPLTRLVKVGGHMVLTLKLVNGAKSAGRCLREAGERFRGWKTVWGGHAMNNKGKERTVVFKKEVQGDDKEEEEREKEREGAEEGGSKESNKNGVKSKVFWEEYHKKNPSVDWITTPANIIEHMVGEGDQNVLEVGCGTSSLSKEIASRFKNVNITATDVSLSAVSTCASRHSGVPNLAYSVLDLLAPPPSLGSWDVVVDKGCLDTFMFRSPAQSRLEHVTRALDNVHDLLKPGGRYVVVSPRANLQARLGGVGWRLKDWRGWKTVSRRKVKCEVTLEGRTGTGDVFVYTCVREDSYDPREGGEKFKEQDEGPEVCPGRGGRGG</sequence>
<accession>A0A9W6ZCZ2</accession>
<dbReference type="GO" id="GO:0032259">
    <property type="term" value="P:methylation"/>
    <property type="evidence" value="ECO:0007669"/>
    <property type="project" value="UniProtKB-KW"/>
</dbReference>
<feature type="region of interest" description="Disordered" evidence="4">
    <location>
        <begin position="331"/>
        <end position="359"/>
    </location>
</feature>
<comment type="caution">
    <text evidence="6">The sequence shown here is derived from an EMBL/GenBank/DDBJ whole genome shotgun (WGS) entry which is preliminary data.</text>
</comment>
<keyword evidence="7" id="KW-1185">Reference proteome</keyword>
<dbReference type="Gene3D" id="3.40.50.150">
    <property type="entry name" value="Vaccinia Virus protein VP39"/>
    <property type="match status" value="1"/>
</dbReference>
<feature type="region of interest" description="Disordered" evidence="4">
    <location>
        <begin position="91"/>
        <end position="127"/>
    </location>
</feature>